<organism evidence="1 2">
    <name type="scientific">Streptomyces qinzhouensis</name>
    <dbReference type="NCBI Taxonomy" id="2599401"/>
    <lineage>
        <taxon>Bacteria</taxon>
        <taxon>Bacillati</taxon>
        <taxon>Actinomycetota</taxon>
        <taxon>Actinomycetes</taxon>
        <taxon>Kitasatosporales</taxon>
        <taxon>Streptomycetaceae</taxon>
        <taxon>Streptomyces</taxon>
    </lineage>
</organism>
<evidence type="ECO:0000313" key="2">
    <source>
        <dbReference type="Proteomes" id="UP000320580"/>
    </source>
</evidence>
<dbReference type="Proteomes" id="UP000320580">
    <property type="component" value="Chromosome"/>
</dbReference>
<dbReference type="AlphaFoldDB" id="A0A5B8J841"/>
<name>A0A5B8J841_9ACTN</name>
<sequence length="80" mass="8797">MTLESLLAEWPPVGLTARCCLCGRRTTAPIEVRRVPPDTTLYACPEHATAVTPGPVAHEGVPRMIDLREEPDPRGVRIRP</sequence>
<protein>
    <submittedName>
        <fullName evidence="1">Uncharacterized protein</fullName>
    </submittedName>
</protein>
<dbReference type="RefSeq" id="WP_146480824.1">
    <property type="nucleotide sequence ID" value="NZ_CP042266.1"/>
</dbReference>
<evidence type="ECO:0000313" key="1">
    <source>
        <dbReference type="EMBL" id="QDY77487.1"/>
    </source>
</evidence>
<keyword evidence="2" id="KW-1185">Reference proteome</keyword>
<dbReference type="EMBL" id="CP042266">
    <property type="protein sequence ID" value="QDY77487.1"/>
    <property type="molecule type" value="Genomic_DNA"/>
</dbReference>
<gene>
    <name evidence="1" type="ORF">FQU76_14205</name>
</gene>
<proteinExistence type="predicted"/>
<accession>A0A5B8J841</accession>
<dbReference type="OrthoDB" id="4305972at2"/>
<reference evidence="1 2" key="1">
    <citation type="submission" date="2019-07" db="EMBL/GenBank/DDBJ databases">
        <authorList>
            <person name="Zhu P."/>
        </authorList>
    </citation>
    <scope>NUCLEOTIDE SEQUENCE [LARGE SCALE GENOMIC DNA]</scope>
    <source>
        <strain evidence="1 2">SSL-25</strain>
    </source>
</reference>
<dbReference type="KEGG" id="sqz:FQU76_14205"/>